<evidence type="ECO:0000256" key="1">
    <source>
        <dbReference type="RuleBase" id="RU364089"/>
    </source>
</evidence>
<dbReference type="GO" id="GO:0006508">
    <property type="term" value="P:proteolysis"/>
    <property type="evidence" value="ECO:0007669"/>
    <property type="project" value="UniProtKB-KW"/>
</dbReference>
<proteinExistence type="inferred from homology"/>
<dbReference type="PANTHER" id="PTHR12994">
    <property type="entry name" value="SECERNIN"/>
    <property type="match status" value="1"/>
</dbReference>
<dbReference type="EMBL" id="FMYW01000002">
    <property type="protein sequence ID" value="SDC11814.1"/>
    <property type="molecule type" value="Genomic_DNA"/>
</dbReference>
<protein>
    <recommendedName>
        <fullName evidence="1">Dipeptidase</fullName>
        <ecNumber evidence="1">3.4.-.-</ecNumber>
    </recommendedName>
</protein>
<evidence type="ECO:0000313" key="4">
    <source>
        <dbReference type="Proteomes" id="UP000198943"/>
    </source>
</evidence>
<dbReference type="AlphaFoldDB" id="A0A1G6IZ91"/>
<dbReference type="OrthoDB" id="9764088at2"/>
<dbReference type="InterPro" id="IPR005322">
    <property type="entry name" value="Peptidase_C69"/>
</dbReference>
<gene>
    <name evidence="3" type="ORF">SAMN04487864_102281</name>
</gene>
<keyword evidence="4" id="KW-1185">Reference proteome</keyword>
<evidence type="ECO:0000313" key="3">
    <source>
        <dbReference type="EMBL" id="SDC11814.1"/>
    </source>
</evidence>
<dbReference type="Proteomes" id="UP000198943">
    <property type="component" value="Unassembled WGS sequence"/>
</dbReference>
<keyword evidence="1" id="KW-0224">Dipeptidase</keyword>
<dbReference type="EC" id="3.4.-.-" evidence="1"/>
<comment type="similarity">
    <text evidence="1">Belongs to the peptidase C69 family.</text>
</comment>
<dbReference type="Pfam" id="PF03577">
    <property type="entry name" value="Peptidase_C69"/>
    <property type="match status" value="1"/>
</dbReference>
<organism evidence="3 4">
    <name type="scientific">Succiniclasticum ruminis</name>
    <dbReference type="NCBI Taxonomy" id="40841"/>
    <lineage>
        <taxon>Bacteria</taxon>
        <taxon>Bacillati</taxon>
        <taxon>Bacillota</taxon>
        <taxon>Negativicutes</taxon>
        <taxon>Acidaminococcales</taxon>
        <taxon>Acidaminococcaceae</taxon>
        <taxon>Succiniclasticum</taxon>
    </lineage>
</organism>
<reference evidence="4" key="1">
    <citation type="submission" date="2016-10" db="EMBL/GenBank/DDBJ databases">
        <authorList>
            <person name="Varghese N."/>
            <person name="Submissions S."/>
        </authorList>
    </citation>
    <scope>NUCLEOTIDE SEQUENCE [LARGE SCALE GENOMIC DNA]</scope>
    <source>
        <strain evidence="4">DSM 11005</strain>
    </source>
</reference>
<comment type="catalytic activity">
    <reaction evidence="1">
        <text>an L-aminoacyl-L-amino acid + H2O = 2 an L-alpha-amino acid</text>
        <dbReference type="Rhea" id="RHEA:48940"/>
        <dbReference type="ChEBI" id="CHEBI:15377"/>
        <dbReference type="ChEBI" id="CHEBI:59869"/>
        <dbReference type="ChEBI" id="CHEBI:77460"/>
    </reaction>
</comment>
<feature type="signal peptide" evidence="2">
    <location>
        <begin position="1"/>
        <end position="24"/>
    </location>
</feature>
<dbReference type="Gene3D" id="3.60.60.10">
    <property type="entry name" value="Penicillin V Acylase, Chain A"/>
    <property type="match status" value="1"/>
</dbReference>
<name>A0A1G6IZ91_9FIRM</name>
<dbReference type="GO" id="GO:0070004">
    <property type="term" value="F:cysteine-type exopeptidase activity"/>
    <property type="evidence" value="ECO:0007669"/>
    <property type="project" value="InterPro"/>
</dbReference>
<keyword evidence="2" id="KW-0732">Signal</keyword>
<dbReference type="RefSeq" id="WP_093729437.1">
    <property type="nucleotide sequence ID" value="NZ_FMYW01000002.1"/>
</dbReference>
<evidence type="ECO:0000256" key="2">
    <source>
        <dbReference type="SAM" id="SignalP"/>
    </source>
</evidence>
<sequence length="532" mass="59404">MKTKSVMLSVALSMVCLAASNAEACTTTIVTKGASADGSAYVTHSNDSFSSDPSIVYVPAKDHPAGAMRKVYPSAIAWDDLPEYECYSNPRLVAPERAEAYAYPGKKQTKPMGEIPQVAHTYAYIDSDYAVMNEHGLMLGECTNNSLHLEYLEPKEGRGIFYASELGRVALERCRTAREAVQLMGGLIDKYGLWGTGETLLVADREEGWVLEMQPTPTGKGGFWIAQRVPDGEFFVAANQFRIRAIKPGSPDQIFNPQLPDMLKKAGWAAYDKKGNLDWVRSMKAAEDFHPYFALRRVWRALSLVAPSSKLPAKVKNWDTEAYPFSVRPDHPLTLAEIMDLHRDAYEGTPFDRRKGENAGPFALPYRYGKTKWERSITSSNIAYTWIAQVKDSLPQPIFWLAMSAPAESTYVPLAVAPLPEAYAKNDRTKYDPAKAWWISQQVTTLTKGYYSAMVPKVLETARKGEQRSMELVTSASGQSKEEFAQTLRGNADRVLTDWRELYGKLLAEHDGGHGLEYDKAFQPKADKVLKY</sequence>
<accession>A0A1G6IZ91</accession>
<keyword evidence="1" id="KW-0378">Hydrolase</keyword>
<dbReference type="GO" id="GO:0016805">
    <property type="term" value="F:dipeptidase activity"/>
    <property type="evidence" value="ECO:0007669"/>
    <property type="project" value="UniProtKB-KW"/>
</dbReference>
<dbReference type="PANTHER" id="PTHR12994:SF17">
    <property type="entry name" value="LD30995P"/>
    <property type="match status" value="1"/>
</dbReference>
<keyword evidence="1" id="KW-0645">Protease</keyword>
<feature type="chain" id="PRO_5011786620" description="Dipeptidase" evidence="2">
    <location>
        <begin position="25"/>
        <end position="532"/>
    </location>
</feature>